<gene>
    <name evidence="3" type="ORF">HC031_29890</name>
</gene>
<evidence type="ECO:0000256" key="1">
    <source>
        <dbReference type="ARBA" id="ARBA00022801"/>
    </source>
</evidence>
<organism evidence="3 4">
    <name type="scientific">Planosporangium thailandense</name>
    <dbReference type="NCBI Taxonomy" id="765197"/>
    <lineage>
        <taxon>Bacteria</taxon>
        <taxon>Bacillati</taxon>
        <taxon>Actinomycetota</taxon>
        <taxon>Actinomycetes</taxon>
        <taxon>Micromonosporales</taxon>
        <taxon>Micromonosporaceae</taxon>
        <taxon>Planosporangium</taxon>
    </lineage>
</organism>
<dbReference type="EMBL" id="JAATVY010000039">
    <property type="protein sequence ID" value="NJC73893.1"/>
    <property type="molecule type" value="Genomic_DNA"/>
</dbReference>
<comment type="caution">
    <text evidence="3">The sequence shown here is derived from an EMBL/GenBank/DDBJ whole genome shotgun (WGS) entry which is preliminary data.</text>
</comment>
<keyword evidence="1 3" id="KW-0378">Hydrolase</keyword>
<dbReference type="Proteomes" id="UP000722989">
    <property type="component" value="Unassembled WGS sequence"/>
</dbReference>
<evidence type="ECO:0000259" key="2">
    <source>
        <dbReference type="PROSITE" id="PS51462"/>
    </source>
</evidence>
<dbReference type="Pfam" id="PF00293">
    <property type="entry name" value="NUDIX"/>
    <property type="match status" value="1"/>
</dbReference>
<dbReference type="RefSeq" id="WP_167928801.1">
    <property type="nucleotide sequence ID" value="NZ_JAATVY010000039.1"/>
</dbReference>
<dbReference type="Gene3D" id="3.90.79.10">
    <property type="entry name" value="Nucleoside Triphosphate Pyrophosphohydrolase"/>
    <property type="match status" value="1"/>
</dbReference>
<accession>A0ABX0Y7A9</accession>
<name>A0ABX0Y7A9_9ACTN</name>
<dbReference type="InterPro" id="IPR015797">
    <property type="entry name" value="NUDIX_hydrolase-like_dom_sf"/>
</dbReference>
<evidence type="ECO:0000313" key="3">
    <source>
        <dbReference type="EMBL" id="NJC73893.1"/>
    </source>
</evidence>
<sequence>MNAPELADREVVYRGKMITVHRDTLRRADGGTMVREVVDHPDSVAVVVLDAQERVLLVRQYRHPVGEPLWELPAGLLDEPGEPALDAARRELAEETGLAAQGWRTLVDLYTSPGMTGERTRVFLATEPERATGEHERDADEGDIETAWVALDDAVRRVWAGQITNGLAVAGLLATALARTEGFTDLRPPDA</sequence>
<dbReference type="PANTHER" id="PTHR11839:SF31">
    <property type="entry name" value="ADP-RIBOSE PYROPHOSPHATASE"/>
    <property type="match status" value="1"/>
</dbReference>
<keyword evidence="4" id="KW-1185">Reference proteome</keyword>
<dbReference type="SUPFAM" id="SSF55811">
    <property type="entry name" value="Nudix"/>
    <property type="match status" value="1"/>
</dbReference>
<dbReference type="InterPro" id="IPR000086">
    <property type="entry name" value="NUDIX_hydrolase_dom"/>
</dbReference>
<proteinExistence type="predicted"/>
<evidence type="ECO:0000313" key="4">
    <source>
        <dbReference type="Proteomes" id="UP000722989"/>
    </source>
</evidence>
<dbReference type="PROSITE" id="PS51462">
    <property type="entry name" value="NUDIX"/>
    <property type="match status" value="1"/>
</dbReference>
<feature type="domain" description="Nudix hydrolase" evidence="2">
    <location>
        <begin position="39"/>
        <end position="171"/>
    </location>
</feature>
<reference evidence="3 4" key="1">
    <citation type="submission" date="2020-03" db="EMBL/GenBank/DDBJ databases">
        <title>WGS of the type strain of Planosporangium spp.</title>
        <authorList>
            <person name="Thawai C."/>
        </authorList>
    </citation>
    <scope>NUCLEOTIDE SEQUENCE [LARGE SCALE GENOMIC DNA]</scope>
    <source>
        <strain evidence="3 4">TBRC 5610</strain>
    </source>
</reference>
<protein>
    <submittedName>
        <fullName evidence="3">NUDIX hydrolase</fullName>
    </submittedName>
</protein>
<dbReference type="GO" id="GO:0016787">
    <property type="term" value="F:hydrolase activity"/>
    <property type="evidence" value="ECO:0007669"/>
    <property type="project" value="UniProtKB-KW"/>
</dbReference>
<dbReference type="PANTHER" id="PTHR11839">
    <property type="entry name" value="UDP/ADP-SUGAR PYROPHOSPHATASE"/>
    <property type="match status" value="1"/>
</dbReference>